<dbReference type="GO" id="GO:0016020">
    <property type="term" value="C:membrane"/>
    <property type="evidence" value="ECO:0007669"/>
    <property type="project" value="UniProtKB-SubCell"/>
</dbReference>
<feature type="region of interest" description="Disordered" evidence="14">
    <location>
        <begin position="498"/>
        <end position="540"/>
    </location>
</feature>
<feature type="region of interest" description="Disordered" evidence="14">
    <location>
        <begin position="1"/>
        <end position="32"/>
    </location>
</feature>
<dbReference type="GO" id="GO:0048471">
    <property type="term" value="C:perinuclear region of cytoplasm"/>
    <property type="evidence" value="ECO:0007669"/>
    <property type="project" value="TreeGrafter"/>
</dbReference>
<dbReference type="FunFam" id="3.80.10.10:FF:000165">
    <property type="entry name" value="Centrosomal protein of 97 kDa"/>
    <property type="match status" value="1"/>
</dbReference>
<feature type="region of interest" description="Disordered" evidence="14">
    <location>
        <begin position="761"/>
        <end position="812"/>
    </location>
</feature>
<dbReference type="CDD" id="cd22212">
    <property type="entry name" value="NDFIP-like"/>
    <property type="match status" value="1"/>
</dbReference>
<keyword evidence="5 15" id="KW-0812">Transmembrane</keyword>
<proteinExistence type="predicted"/>
<evidence type="ECO:0000256" key="11">
    <source>
        <dbReference type="ARBA" id="ARBA00058656"/>
    </source>
</evidence>
<keyword evidence="17" id="KW-1185">Reference proteome</keyword>
<evidence type="ECO:0000256" key="15">
    <source>
        <dbReference type="SAM" id="Phobius"/>
    </source>
</evidence>
<dbReference type="SUPFAM" id="SSF52058">
    <property type="entry name" value="L domain-like"/>
    <property type="match status" value="1"/>
</dbReference>
<dbReference type="GO" id="GO:0006511">
    <property type="term" value="P:ubiquitin-dependent protein catabolic process"/>
    <property type="evidence" value="ECO:0007669"/>
    <property type="project" value="TreeGrafter"/>
</dbReference>
<evidence type="ECO:0000256" key="3">
    <source>
        <dbReference type="ARBA" id="ARBA00022490"/>
    </source>
</evidence>
<feature type="region of interest" description="Disordered" evidence="14">
    <location>
        <begin position="1131"/>
        <end position="1155"/>
    </location>
</feature>
<dbReference type="GO" id="GO:0030030">
    <property type="term" value="P:cell projection organization"/>
    <property type="evidence" value="ECO:0007669"/>
    <property type="project" value="UniProtKB-KW"/>
</dbReference>
<dbReference type="GO" id="GO:0050699">
    <property type="term" value="F:WW domain binding"/>
    <property type="evidence" value="ECO:0007669"/>
    <property type="project" value="TreeGrafter"/>
</dbReference>
<dbReference type="AlphaFoldDB" id="A0A834KGM0"/>
<dbReference type="Proteomes" id="UP000617340">
    <property type="component" value="Unassembled WGS sequence"/>
</dbReference>
<dbReference type="Pfam" id="PF00612">
    <property type="entry name" value="IQ"/>
    <property type="match status" value="1"/>
</dbReference>
<evidence type="ECO:0000256" key="1">
    <source>
        <dbReference type="ARBA" id="ARBA00004141"/>
    </source>
</evidence>
<evidence type="ECO:0000256" key="2">
    <source>
        <dbReference type="ARBA" id="ARBA00004300"/>
    </source>
</evidence>
<evidence type="ECO:0000256" key="13">
    <source>
        <dbReference type="ARBA" id="ARBA00076677"/>
    </source>
</evidence>
<dbReference type="Pfam" id="PF14580">
    <property type="entry name" value="LRR_9"/>
    <property type="match status" value="1"/>
</dbReference>
<evidence type="ECO:0000256" key="10">
    <source>
        <dbReference type="ARBA" id="ARBA00023212"/>
    </source>
</evidence>
<dbReference type="PROSITE" id="PS50096">
    <property type="entry name" value="IQ"/>
    <property type="match status" value="1"/>
</dbReference>
<dbReference type="GO" id="GO:0005783">
    <property type="term" value="C:endoplasmic reticulum"/>
    <property type="evidence" value="ECO:0007669"/>
    <property type="project" value="TreeGrafter"/>
</dbReference>
<evidence type="ECO:0000256" key="9">
    <source>
        <dbReference type="ARBA" id="ARBA00023136"/>
    </source>
</evidence>
<dbReference type="PANTHER" id="PTHR13396">
    <property type="entry name" value="NEDD4 FAMILY INTERACTING PROTEIN 1/2"/>
    <property type="match status" value="1"/>
</dbReference>
<dbReference type="Pfam" id="PF10176">
    <property type="entry name" value="NEDD4_Bsd2"/>
    <property type="match status" value="1"/>
</dbReference>
<dbReference type="EMBL" id="JACSDZ010000005">
    <property type="protein sequence ID" value="KAF7403606.1"/>
    <property type="molecule type" value="Genomic_DNA"/>
</dbReference>
<keyword evidence="3" id="KW-0963">Cytoplasm</keyword>
<evidence type="ECO:0000256" key="12">
    <source>
        <dbReference type="ARBA" id="ARBA00068862"/>
    </source>
</evidence>
<dbReference type="InterPro" id="IPR019325">
    <property type="entry name" value="NEDD4/Bsd2"/>
</dbReference>
<feature type="compositionally biased region" description="Basic and acidic residues" evidence="14">
    <location>
        <begin position="786"/>
        <end position="803"/>
    </location>
</feature>
<evidence type="ECO:0000256" key="8">
    <source>
        <dbReference type="ARBA" id="ARBA00022989"/>
    </source>
</evidence>
<keyword evidence="4" id="KW-0433">Leucine-rich repeat</keyword>
<dbReference type="PANTHER" id="PTHR13396:SF5">
    <property type="entry name" value="NEDD4 FAMILY INTERACTING PROTEIN"/>
    <property type="match status" value="1"/>
</dbReference>
<comment type="caution">
    <text evidence="16">The sequence shown here is derived from an EMBL/GenBank/DDBJ whole genome shotgun (WGS) entry which is preliminary data.</text>
</comment>
<dbReference type="PROSITE" id="PS51450">
    <property type="entry name" value="LRR"/>
    <property type="match status" value="4"/>
</dbReference>
<evidence type="ECO:0000256" key="14">
    <source>
        <dbReference type="SAM" id="MobiDB-lite"/>
    </source>
</evidence>
<dbReference type="SMART" id="SM00015">
    <property type="entry name" value="IQ"/>
    <property type="match status" value="1"/>
</dbReference>
<keyword evidence="7" id="KW-0970">Cilium biogenesis/degradation</keyword>
<dbReference type="GO" id="GO:0031398">
    <property type="term" value="P:positive regulation of protein ubiquitination"/>
    <property type="evidence" value="ECO:0007669"/>
    <property type="project" value="TreeGrafter"/>
</dbReference>
<sequence length="1155" mass="128461">MDSNIRYNMPSQTNDDTSGETSPSNEVSSLTVTLPAIQGGMLGHSNNASVAQATVTTRMGEGEEIPPPKPDFSAPPPYEVATKLPSYEEVQREKTLQGEPHPQIHMPGSIRPQQQPLTILAIDTEAAEGDPESGLLGTDFMFFTAFLVAFLFNWIGFLLLMCFCHTIASRYGALSGFGLSLTKWTLIVKHSTDLASRENSWLWWLIMAFESLVCDTLDLSGQGLKKLARCPSDAEISTLILDDNELQRLDNLDSYHRINKLSIVRNQLLRMYGVSKLHNLVTLNLANNGILTIEGIKDMINLQTLCLAGNNIKSIEHLHSNTKLEHLDLSENSISHISDISYLRNLKELFLHNNRIITLRQCERYLPTSLETFTLANNSITDLNEMSHLANLKNLINFSIANNPCVSITGNSIGFDYRPFVINWCMSLKSIDGYAVDPIESLKAEWLYSQGRGRQFRVGEHALLAQYLASVCPLSGESLENETDRKLRLILSKAQHHQQQLSQQSDTGSVHSLSSVGVTPSPAARRRLNHNRTSSPRRPITPMLTYYEDKCLQSPKFYEAKYCVCHSPCKDSSRNSIRMRSPDRMVSSCHTDTMVSSCHTLFNNDHESLMTQSLDPNMLCNTLNNKTANNSGLEDMEETSSPLQAATKLVPVPESLMSPDFRPPSGLSKVLPKTPPSKLNSPCQVTIPAKASTDGDAKAIPIINTVNPMAKTNLGALKANALQKSNSATNCSVGKPNIAKPVITNTNGKCPHSVKINNYVQSKTLPAKRNTKSSPYLGRNIQRPKSACDRNKSSLIKRGKDGDGDNVALSSDEDSEVCQAKLDSIRSRAIQRRQEDSNKDQDRTEKAAICIQRMWRGYHTRNLNKKATTILKTIEMMRTNKYIQKLSTDMEATRTALESEHKLQLLQMQAINALWKKVVSLQPGGSRESTSNESETTVQPNADVVTNLAQTCNLLHTQVQQLQDSMSEIRRCMSSMQPKSILVDNGVATQTEISAVHTPAGEENTFPYARPNRPQSLPIHQTIHEGNENKSFASNLVDSVLKKVSQSTDTTDDEVNTDILNSNENQELLNSNEHPDMFKSCEEIIEPEFRDVVDSKITNEYEGIIDNTEIGGEVCEETLCKELHNLIETENSVPNADMEKQNNTNEFQKEGLNAD</sequence>
<dbReference type="CDD" id="cd23767">
    <property type="entry name" value="IQCD"/>
    <property type="match status" value="1"/>
</dbReference>
<evidence type="ECO:0000313" key="17">
    <source>
        <dbReference type="Proteomes" id="UP000617340"/>
    </source>
</evidence>
<dbReference type="GO" id="GO:0005813">
    <property type="term" value="C:centrosome"/>
    <property type="evidence" value="ECO:0007669"/>
    <property type="project" value="UniProtKB-SubCell"/>
</dbReference>
<evidence type="ECO:0000256" key="6">
    <source>
        <dbReference type="ARBA" id="ARBA00022737"/>
    </source>
</evidence>
<dbReference type="Gene3D" id="3.80.10.10">
    <property type="entry name" value="Ribonuclease Inhibitor"/>
    <property type="match status" value="2"/>
</dbReference>
<gene>
    <name evidence="16" type="ORF">HZH68_006400</name>
</gene>
<dbReference type="InterPro" id="IPR032675">
    <property type="entry name" value="LRR_dom_sf"/>
</dbReference>
<dbReference type="Gene3D" id="1.20.5.190">
    <property type="match status" value="1"/>
</dbReference>
<comment type="function">
    <text evidence="11">Acts as a key negative regulator of ciliogenesis in collaboration with CCP110 by capping the mother centriole thereby preventing cilia formation. Required for recruitment of CCP110 to the centrosome.</text>
</comment>
<keyword evidence="9 15" id="KW-0472">Membrane</keyword>
<keyword evidence="8 15" id="KW-1133">Transmembrane helix</keyword>
<protein>
    <recommendedName>
        <fullName evidence="12">Centrosomal protein of 97 kDa</fullName>
    </recommendedName>
    <alternativeName>
        <fullName evidence="13">Leucine-rich repeat and IQ domain-containing protein 2</fullName>
    </alternativeName>
</protein>
<name>A0A834KGM0_VESGE</name>
<dbReference type="InterPro" id="IPR001611">
    <property type="entry name" value="Leu-rich_rpt"/>
</dbReference>
<dbReference type="SMART" id="SM00365">
    <property type="entry name" value="LRR_SD22"/>
    <property type="match status" value="5"/>
</dbReference>
<feature type="transmembrane region" description="Helical" evidence="15">
    <location>
        <begin position="140"/>
        <end position="161"/>
    </location>
</feature>
<evidence type="ECO:0000256" key="7">
    <source>
        <dbReference type="ARBA" id="ARBA00022794"/>
    </source>
</evidence>
<evidence type="ECO:0000256" key="4">
    <source>
        <dbReference type="ARBA" id="ARBA00022614"/>
    </source>
</evidence>
<reference evidence="16" key="1">
    <citation type="journal article" date="2020" name="G3 (Bethesda)">
        <title>High-Quality Assemblies for Three Invasive Social Wasps from the &lt;i&gt;Vespula&lt;/i&gt; Genus.</title>
        <authorList>
            <person name="Harrop T.W.R."/>
            <person name="Guhlin J."/>
            <person name="McLaughlin G.M."/>
            <person name="Permina E."/>
            <person name="Stockwell P."/>
            <person name="Gilligan J."/>
            <person name="Le Lec M.F."/>
            <person name="Gruber M.A.M."/>
            <person name="Quinn O."/>
            <person name="Lovegrove M."/>
            <person name="Duncan E.J."/>
            <person name="Remnant E.J."/>
            <person name="Van Eeckhoven J."/>
            <person name="Graham B."/>
            <person name="Knapp R.A."/>
            <person name="Langford K.W."/>
            <person name="Kronenberg Z."/>
            <person name="Press M.O."/>
            <person name="Eacker S.M."/>
            <person name="Wilson-Rankin E.E."/>
            <person name="Purcell J."/>
            <person name="Lester P.J."/>
            <person name="Dearden P.K."/>
        </authorList>
    </citation>
    <scope>NUCLEOTIDE SEQUENCE</scope>
    <source>
        <strain evidence="16">Linc-1</strain>
    </source>
</reference>
<accession>A0A834KGM0</accession>
<feature type="compositionally biased region" description="Polar residues" evidence="14">
    <location>
        <begin position="506"/>
        <end position="518"/>
    </location>
</feature>
<keyword evidence="10" id="KW-0206">Cytoskeleton</keyword>
<evidence type="ECO:0000256" key="5">
    <source>
        <dbReference type="ARBA" id="ARBA00022692"/>
    </source>
</evidence>
<comment type="subcellular location">
    <subcellularLocation>
        <location evidence="2">Cytoplasm</location>
        <location evidence="2">Cytoskeleton</location>
        <location evidence="2">Microtubule organizing center</location>
        <location evidence="2">Centrosome</location>
    </subcellularLocation>
    <subcellularLocation>
        <location evidence="1">Membrane</location>
        <topology evidence="1">Multi-pass membrane protein</topology>
    </subcellularLocation>
</comment>
<dbReference type="GO" id="GO:0005794">
    <property type="term" value="C:Golgi apparatus"/>
    <property type="evidence" value="ECO:0007669"/>
    <property type="project" value="TreeGrafter"/>
</dbReference>
<dbReference type="InterPro" id="IPR000048">
    <property type="entry name" value="IQ_motif_EF-hand-BS"/>
</dbReference>
<organism evidence="16 17">
    <name type="scientific">Vespula germanica</name>
    <name type="common">German yellow jacket</name>
    <name type="synonym">Paravespula germanica</name>
    <dbReference type="NCBI Taxonomy" id="30212"/>
    <lineage>
        <taxon>Eukaryota</taxon>
        <taxon>Metazoa</taxon>
        <taxon>Ecdysozoa</taxon>
        <taxon>Arthropoda</taxon>
        <taxon>Hexapoda</taxon>
        <taxon>Insecta</taxon>
        <taxon>Pterygota</taxon>
        <taxon>Neoptera</taxon>
        <taxon>Endopterygota</taxon>
        <taxon>Hymenoptera</taxon>
        <taxon>Apocrita</taxon>
        <taxon>Aculeata</taxon>
        <taxon>Vespoidea</taxon>
        <taxon>Vespidae</taxon>
        <taxon>Vespinae</taxon>
        <taxon>Vespula</taxon>
    </lineage>
</organism>
<evidence type="ECO:0000313" key="16">
    <source>
        <dbReference type="EMBL" id="KAF7403606.1"/>
    </source>
</evidence>
<keyword evidence="6" id="KW-0677">Repeat</keyword>
<dbReference type="GO" id="GO:0007034">
    <property type="term" value="P:vacuolar transport"/>
    <property type="evidence" value="ECO:0007669"/>
    <property type="project" value="InterPro"/>
</dbReference>
<dbReference type="GO" id="GO:0030001">
    <property type="term" value="P:metal ion transport"/>
    <property type="evidence" value="ECO:0007669"/>
    <property type="project" value="InterPro"/>
</dbReference>